<accession>A0A814SR47</accession>
<sequence length="149" mass="16872">MTVSPAGIHSITPTDSYVSRAHSVTSVSTASSSSSSVSSISIKTPVNSSPKKQQSQKPLPIQKDRSESISTVEDHRPEQGKKYQVVYTNENNNHETRVEAEKQVYKQRRKVTTNVRFNERQTPYPPDVLARDRFMMTHLRAPVDNQHHQ</sequence>
<proteinExistence type="predicted"/>
<comment type="caution">
    <text evidence="2">The sequence shown here is derived from an EMBL/GenBank/DDBJ whole genome shotgun (WGS) entry which is preliminary data.</text>
</comment>
<dbReference type="AlphaFoldDB" id="A0A814SR47"/>
<evidence type="ECO:0000256" key="1">
    <source>
        <dbReference type="SAM" id="MobiDB-lite"/>
    </source>
</evidence>
<feature type="compositionally biased region" description="Basic and acidic residues" evidence="1">
    <location>
        <begin position="62"/>
        <end position="81"/>
    </location>
</feature>
<protein>
    <submittedName>
        <fullName evidence="2">Uncharacterized protein</fullName>
    </submittedName>
</protein>
<feature type="compositionally biased region" description="Low complexity" evidence="1">
    <location>
        <begin position="18"/>
        <end position="42"/>
    </location>
</feature>
<keyword evidence="3" id="KW-1185">Reference proteome</keyword>
<feature type="compositionally biased region" description="Polar residues" evidence="1">
    <location>
        <begin position="44"/>
        <end position="57"/>
    </location>
</feature>
<organism evidence="2 3">
    <name type="scientific">Adineta ricciae</name>
    <name type="common">Rotifer</name>
    <dbReference type="NCBI Taxonomy" id="249248"/>
    <lineage>
        <taxon>Eukaryota</taxon>
        <taxon>Metazoa</taxon>
        <taxon>Spiralia</taxon>
        <taxon>Gnathifera</taxon>
        <taxon>Rotifera</taxon>
        <taxon>Eurotatoria</taxon>
        <taxon>Bdelloidea</taxon>
        <taxon>Adinetida</taxon>
        <taxon>Adinetidae</taxon>
        <taxon>Adineta</taxon>
    </lineage>
</organism>
<evidence type="ECO:0000313" key="3">
    <source>
        <dbReference type="Proteomes" id="UP000663828"/>
    </source>
</evidence>
<reference evidence="2" key="1">
    <citation type="submission" date="2021-02" db="EMBL/GenBank/DDBJ databases">
        <authorList>
            <person name="Nowell W R."/>
        </authorList>
    </citation>
    <scope>NUCLEOTIDE SEQUENCE</scope>
</reference>
<dbReference type="EMBL" id="CAJNOR010001489">
    <property type="protein sequence ID" value="CAF1151800.1"/>
    <property type="molecule type" value="Genomic_DNA"/>
</dbReference>
<dbReference type="Proteomes" id="UP000663828">
    <property type="component" value="Unassembled WGS sequence"/>
</dbReference>
<gene>
    <name evidence="2" type="ORF">XAT740_LOCUS20993</name>
</gene>
<feature type="region of interest" description="Disordered" evidence="1">
    <location>
        <begin position="1"/>
        <end position="81"/>
    </location>
</feature>
<evidence type="ECO:0000313" key="2">
    <source>
        <dbReference type="EMBL" id="CAF1151800.1"/>
    </source>
</evidence>
<name>A0A814SR47_ADIRI</name>